<comment type="caution">
    <text evidence="2">The sequence shown here is derived from an EMBL/GenBank/DDBJ whole genome shotgun (WGS) entry which is preliminary data.</text>
</comment>
<sequence length="143" mass="16143">RTSYSEPCLDYTFENIDQTMTLYWGRLTIEDVYGPETQGLQQKIISEYNTSAGFVTNTHDNCTELPQLSVFEFESEDFSVNQAGSKPPVTVTMQPDTSPLTLDQGVRRLDYTAPGVGNRGVIKALLDLEEHGLPWLRRYNSQS</sequence>
<gene>
    <name evidence="2" type="ORF">ERJ77_26785</name>
</gene>
<proteinExistence type="predicted"/>
<feature type="non-terminal residue" evidence="2">
    <location>
        <position position="1"/>
    </location>
</feature>
<protein>
    <submittedName>
        <fullName evidence="2">MSHA biogenesis protein MshQ</fullName>
    </submittedName>
</protein>
<evidence type="ECO:0000259" key="1">
    <source>
        <dbReference type="Pfam" id="PF20419"/>
    </source>
</evidence>
<dbReference type="AlphaFoldDB" id="A0AAW4BL26"/>
<evidence type="ECO:0000313" key="2">
    <source>
        <dbReference type="EMBL" id="MBF4438024.1"/>
    </source>
</evidence>
<accession>A0AAW4BL26</accession>
<feature type="non-terminal residue" evidence="2">
    <location>
        <position position="143"/>
    </location>
</feature>
<organism evidence="2 3">
    <name type="scientific">Vibrio anguillarum</name>
    <name type="common">Listonella anguillarum</name>
    <dbReference type="NCBI Taxonomy" id="55601"/>
    <lineage>
        <taxon>Bacteria</taxon>
        <taxon>Pseudomonadati</taxon>
        <taxon>Pseudomonadota</taxon>
        <taxon>Gammaproteobacteria</taxon>
        <taxon>Vibrionales</taxon>
        <taxon>Vibrionaceae</taxon>
        <taxon>Vibrio</taxon>
    </lineage>
</organism>
<dbReference type="Proteomes" id="UP000786185">
    <property type="component" value="Unassembled WGS sequence"/>
</dbReference>
<name>A0AAW4BL26_VIBAN</name>
<reference evidence="2" key="1">
    <citation type="journal article" date="2021" name="PeerJ">
        <title>Analysis of 44 Vibrio anguillarum genomes reveals high genetic diversity.</title>
        <authorList>
            <person name="Hansen M.J."/>
            <person name="Dalsgaard I."/>
        </authorList>
    </citation>
    <scope>NUCLEOTIDE SEQUENCE</scope>
    <source>
        <strain evidence="2">850617-1/1</strain>
    </source>
</reference>
<dbReference type="InterPro" id="IPR046524">
    <property type="entry name" value="DUF6701"/>
</dbReference>
<dbReference type="EMBL" id="SCLC01001592">
    <property type="protein sequence ID" value="MBF4438024.1"/>
    <property type="molecule type" value="Genomic_DNA"/>
</dbReference>
<dbReference type="Pfam" id="PF20419">
    <property type="entry name" value="DUF6701"/>
    <property type="match status" value="1"/>
</dbReference>
<evidence type="ECO:0000313" key="3">
    <source>
        <dbReference type="Proteomes" id="UP000786185"/>
    </source>
</evidence>
<feature type="domain" description="DUF6701" evidence="1">
    <location>
        <begin position="3"/>
        <end position="140"/>
    </location>
</feature>